<keyword evidence="2" id="KW-0560">Oxidoreductase</keyword>
<name>A0A557SWC5_9ARCH</name>
<dbReference type="PROSITE" id="PS51819">
    <property type="entry name" value="VOC"/>
    <property type="match status" value="1"/>
</dbReference>
<feature type="domain" description="VOC" evidence="1">
    <location>
        <begin position="16"/>
        <end position="136"/>
    </location>
</feature>
<evidence type="ECO:0000259" key="1">
    <source>
        <dbReference type="PROSITE" id="PS51819"/>
    </source>
</evidence>
<dbReference type="Proteomes" id="UP000315289">
    <property type="component" value="Unassembled WGS sequence"/>
</dbReference>
<dbReference type="InterPro" id="IPR037523">
    <property type="entry name" value="VOC_core"/>
</dbReference>
<sequence length="136" mass="15017">MTCLSHDGGLIMLSNKNALANIAVKNLEISRKFYETILGLEVIGSVGEEVVVYRCGNAAMIVYQSQYAGTNKATSATWVVGEDMDVLVKELKSKGVQFEHYDMPNTTLKGDIHFDGDMKVAWFKDPDGNILNIINK</sequence>
<evidence type="ECO:0000313" key="3">
    <source>
        <dbReference type="Proteomes" id="UP000315289"/>
    </source>
</evidence>
<keyword evidence="3" id="KW-1185">Reference proteome</keyword>
<evidence type="ECO:0000313" key="2">
    <source>
        <dbReference type="EMBL" id="TVP40904.1"/>
    </source>
</evidence>
<dbReference type="InterPro" id="IPR004360">
    <property type="entry name" value="Glyas_Fos-R_dOase_dom"/>
</dbReference>
<dbReference type="SUPFAM" id="SSF54593">
    <property type="entry name" value="Glyoxalase/Bleomycin resistance protein/Dihydroxybiphenyl dioxygenase"/>
    <property type="match status" value="1"/>
</dbReference>
<protein>
    <submittedName>
        <fullName evidence="2">Glyoxalase/bleomycin resistance protein/dioxygenase</fullName>
    </submittedName>
</protein>
<dbReference type="Pfam" id="PF00903">
    <property type="entry name" value="Glyoxalase"/>
    <property type="match status" value="1"/>
</dbReference>
<dbReference type="EMBL" id="VOAH01000005">
    <property type="protein sequence ID" value="TVP40904.1"/>
    <property type="molecule type" value="Genomic_DNA"/>
</dbReference>
<dbReference type="GO" id="GO:0051213">
    <property type="term" value="F:dioxygenase activity"/>
    <property type="evidence" value="ECO:0007669"/>
    <property type="project" value="UniProtKB-KW"/>
</dbReference>
<accession>A0A557SWC5</accession>
<comment type="caution">
    <text evidence="2">The sequence shown here is derived from an EMBL/GenBank/DDBJ whole genome shotgun (WGS) entry which is preliminary data.</text>
</comment>
<proteinExistence type="predicted"/>
<reference evidence="2 3" key="1">
    <citation type="journal article" date="2019" name="Front. Microbiol.">
        <title>Ammonia Oxidation by the Arctic Terrestrial Thaumarchaeote Candidatus Nitrosocosmicus arcticus Is Stimulated by Increasing Temperatures.</title>
        <authorList>
            <person name="Alves R.J.E."/>
            <person name="Kerou M."/>
            <person name="Zappe A."/>
            <person name="Bittner R."/>
            <person name="Abby S.S."/>
            <person name="Schmidt H.A."/>
            <person name="Pfeifer K."/>
            <person name="Schleper C."/>
        </authorList>
    </citation>
    <scope>NUCLEOTIDE SEQUENCE [LARGE SCALE GENOMIC DNA]</scope>
    <source>
        <strain evidence="2 3">Kfb</strain>
    </source>
</reference>
<dbReference type="InterPro" id="IPR029068">
    <property type="entry name" value="Glyas_Bleomycin-R_OHBP_Dase"/>
</dbReference>
<gene>
    <name evidence="2" type="ORF">NARC_50085</name>
</gene>
<keyword evidence="2" id="KW-0223">Dioxygenase</keyword>
<organism evidence="2 3">
    <name type="scientific">Candidatus Nitrosocosmicus arcticus</name>
    <dbReference type="NCBI Taxonomy" id="2035267"/>
    <lineage>
        <taxon>Archaea</taxon>
        <taxon>Nitrososphaerota</taxon>
        <taxon>Nitrososphaeria</taxon>
        <taxon>Nitrososphaerales</taxon>
        <taxon>Nitrososphaeraceae</taxon>
        <taxon>Candidatus Nitrosocosmicus</taxon>
    </lineage>
</organism>
<dbReference type="Gene3D" id="3.10.180.10">
    <property type="entry name" value="2,3-Dihydroxybiphenyl 1,2-Dioxygenase, domain 1"/>
    <property type="match status" value="1"/>
</dbReference>
<dbReference type="CDD" id="cd06587">
    <property type="entry name" value="VOC"/>
    <property type="match status" value="1"/>
</dbReference>
<dbReference type="AlphaFoldDB" id="A0A557SWC5"/>